<keyword evidence="1" id="KW-1133">Transmembrane helix</keyword>
<dbReference type="Proteomes" id="UP000280696">
    <property type="component" value="Unassembled WGS sequence"/>
</dbReference>
<reference evidence="2 3" key="1">
    <citation type="submission" date="2018-09" db="EMBL/GenBank/DDBJ databases">
        <title>Murine metabolic-syndrome-specific gut microbial biobank.</title>
        <authorList>
            <person name="Liu C."/>
        </authorList>
    </citation>
    <scope>NUCLEOTIDE SEQUENCE [LARGE SCALE GENOMIC DNA]</scope>
    <source>
        <strain evidence="2 3">0.1xD8-82</strain>
    </source>
</reference>
<dbReference type="AlphaFoldDB" id="A0A3A9AQ86"/>
<evidence type="ECO:0000313" key="2">
    <source>
        <dbReference type="EMBL" id="RKI89711.1"/>
    </source>
</evidence>
<comment type="caution">
    <text evidence="2">The sequence shown here is derived from an EMBL/GenBank/DDBJ whole genome shotgun (WGS) entry which is preliminary data.</text>
</comment>
<keyword evidence="1" id="KW-0812">Transmembrane</keyword>
<evidence type="ECO:0000313" key="3">
    <source>
        <dbReference type="Proteomes" id="UP000280696"/>
    </source>
</evidence>
<feature type="transmembrane region" description="Helical" evidence="1">
    <location>
        <begin position="21"/>
        <end position="40"/>
    </location>
</feature>
<feature type="transmembrane region" description="Helical" evidence="1">
    <location>
        <begin position="46"/>
        <end position="69"/>
    </location>
</feature>
<name>A0A3A9AQ86_9FIRM</name>
<keyword evidence="3" id="KW-1185">Reference proteome</keyword>
<evidence type="ECO:0000256" key="1">
    <source>
        <dbReference type="SAM" id="Phobius"/>
    </source>
</evidence>
<dbReference type="EMBL" id="RAYQ01000020">
    <property type="protein sequence ID" value="RKI89711.1"/>
    <property type="molecule type" value="Genomic_DNA"/>
</dbReference>
<organism evidence="2 3">
    <name type="scientific">Parablautia intestinalis</name>
    <dbReference type="NCBI Taxonomy" id="2320100"/>
    <lineage>
        <taxon>Bacteria</taxon>
        <taxon>Bacillati</taxon>
        <taxon>Bacillota</taxon>
        <taxon>Clostridia</taxon>
        <taxon>Lachnospirales</taxon>
        <taxon>Lachnospiraceae</taxon>
        <taxon>Parablautia</taxon>
    </lineage>
</organism>
<protein>
    <submittedName>
        <fullName evidence="2">Permease of phosphate ABC transporter</fullName>
    </submittedName>
</protein>
<proteinExistence type="predicted"/>
<dbReference type="OrthoDB" id="1852077at2"/>
<keyword evidence="1" id="KW-0472">Membrane</keyword>
<sequence>MKKLFGYADKYLKKSNWKDMALLKFCLFSMGILAGMQIPARNKKKVQAVAFCVFGATYIPLMAKFIGVIRERD</sequence>
<gene>
    <name evidence="2" type="ORF">D7V94_17125</name>
</gene>
<accession>A0A3A9AQ86</accession>